<accession>A0AAV7T4G4</accession>
<organism evidence="1 2">
    <name type="scientific">Pleurodeles waltl</name>
    <name type="common">Iberian ribbed newt</name>
    <dbReference type="NCBI Taxonomy" id="8319"/>
    <lineage>
        <taxon>Eukaryota</taxon>
        <taxon>Metazoa</taxon>
        <taxon>Chordata</taxon>
        <taxon>Craniata</taxon>
        <taxon>Vertebrata</taxon>
        <taxon>Euteleostomi</taxon>
        <taxon>Amphibia</taxon>
        <taxon>Batrachia</taxon>
        <taxon>Caudata</taxon>
        <taxon>Salamandroidea</taxon>
        <taxon>Salamandridae</taxon>
        <taxon>Pleurodelinae</taxon>
        <taxon>Pleurodeles</taxon>
    </lineage>
</organism>
<comment type="caution">
    <text evidence="1">The sequence shown here is derived from an EMBL/GenBank/DDBJ whole genome shotgun (WGS) entry which is preliminary data.</text>
</comment>
<feature type="non-terminal residue" evidence="1">
    <location>
        <position position="91"/>
    </location>
</feature>
<dbReference type="AlphaFoldDB" id="A0AAV7T4G4"/>
<dbReference type="EMBL" id="JANPWB010000007">
    <property type="protein sequence ID" value="KAJ1171290.1"/>
    <property type="molecule type" value="Genomic_DNA"/>
</dbReference>
<evidence type="ECO:0000313" key="2">
    <source>
        <dbReference type="Proteomes" id="UP001066276"/>
    </source>
</evidence>
<keyword evidence="2" id="KW-1185">Reference proteome</keyword>
<evidence type="ECO:0000313" key="1">
    <source>
        <dbReference type="EMBL" id="KAJ1171290.1"/>
    </source>
</evidence>
<feature type="non-terminal residue" evidence="1">
    <location>
        <position position="1"/>
    </location>
</feature>
<name>A0AAV7T4G4_PLEWA</name>
<reference evidence="1" key="1">
    <citation type="journal article" date="2022" name="bioRxiv">
        <title>Sequencing and chromosome-scale assembly of the giantPleurodeles waltlgenome.</title>
        <authorList>
            <person name="Brown T."/>
            <person name="Elewa A."/>
            <person name="Iarovenko S."/>
            <person name="Subramanian E."/>
            <person name="Araus A.J."/>
            <person name="Petzold A."/>
            <person name="Susuki M."/>
            <person name="Suzuki K.-i.T."/>
            <person name="Hayashi T."/>
            <person name="Toyoda A."/>
            <person name="Oliveira C."/>
            <person name="Osipova E."/>
            <person name="Leigh N.D."/>
            <person name="Simon A."/>
            <person name="Yun M.H."/>
        </authorList>
    </citation>
    <scope>NUCLEOTIDE SEQUENCE</scope>
    <source>
        <strain evidence="1">20211129_DDA</strain>
        <tissue evidence="1">Liver</tissue>
    </source>
</reference>
<proteinExistence type="predicted"/>
<dbReference type="Proteomes" id="UP001066276">
    <property type="component" value="Chromosome 4_1"/>
</dbReference>
<sequence>LRCPRSDLALGGVWGSVRTAHETLEDPCLIGELQWETTTVHYLRVQLYLTEIALLDGKVLRTLGVDTLFGDSSYFCGKETKLNAANAGAIK</sequence>
<gene>
    <name evidence="1" type="ORF">NDU88_003153</name>
</gene>
<protein>
    <submittedName>
        <fullName evidence="1">Uncharacterized protein</fullName>
    </submittedName>
</protein>